<evidence type="ECO:0000256" key="3">
    <source>
        <dbReference type="ARBA" id="ARBA00011738"/>
    </source>
</evidence>
<proteinExistence type="inferred from homology"/>
<dbReference type="InterPro" id="IPR013154">
    <property type="entry name" value="ADH-like_N"/>
</dbReference>
<dbReference type="OMA" id="DPFKSVM"/>
<comment type="catalytic activity">
    <reaction evidence="10">
        <text>a primary alcohol + NAD(+) = an aldehyde + NADH + H(+)</text>
        <dbReference type="Rhea" id="RHEA:10736"/>
        <dbReference type="ChEBI" id="CHEBI:15378"/>
        <dbReference type="ChEBI" id="CHEBI:15734"/>
        <dbReference type="ChEBI" id="CHEBI:17478"/>
        <dbReference type="ChEBI" id="CHEBI:57540"/>
        <dbReference type="ChEBI" id="CHEBI:57945"/>
        <dbReference type="EC" id="1.1.1.1"/>
    </reaction>
</comment>
<dbReference type="GO" id="GO:0046294">
    <property type="term" value="P:formaldehyde catabolic process"/>
    <property type="evidence" value="ECO:0000318"/>
    <property type="project" value="GO_Central"/>
</dbReference>
<evidence type="ECO:0000256" key="4">
    <source>
        <dbReference type="ARBA" id="ARBA00013190"/>
    </source>
</evidence>
<dbReference type="HOGENOM" id="CLU_026673_14_0_1"/>
<dbReference type="eggNOG" id="KOG0022">
    <property type="taxonomic scope" value="Eukaryota"/>
</dbReference>
<dbReference type="InterPro" id="IPR013149">
    <property type="entry name" value="ADH-like_C"/>
</dbReference>
<evidence type="ECO:0000256" key="11">
    <source>
        <dbReference type="RuleBase" id="RU361277"/>
    </source>
</evidence>
<evidence type="ECO:0000256" key="1">
    <source>
        <dbReference type="ARBA" id="ARBA00001947"/>
    </source>
</evidence>
<reference evidence="14 16" key="2">
    <citation type="journal article" date="2014" name="BMC Genomics">
        <title>An improved genome release (version Mt4.0) for the model legume Medicago truncatula.</title>
        <authorList>
            <person name="Tang H."/>
            <person name="Krishnakumar V."/>
            <person name="Bidwell S."/>
            <person name="Rosen B."/>
            <person name="Chan A."/>
            <person name="Zhou S."/>
            <person name="Gentzbittel L."/>
            <person name="Childs K.L."/>
            <person name="Yandell M."/>
            <person name="Gundlach H."/>
            <person name="Mayer K.F."/>
            <person name="Schwartz D.C."/>
            <person name="Town C.D."/>
        </authorList>
    </citation>
    <scope>GENOME REANNOTATION</scope>
    <source>
        <strain evidence="15 16">cv. Jemalong A17</strain>
    </source>
</reference>
<dbReference type="Pfam" id="PF08240">
    <property type="entry name" value="ADH_N"/>
    <property type="match status" value="1"/>
</dbReference>
<evidence type="ECO:0000313" key="15">
    <source>
        <dbReference type="EnsemblPlants" id="AES79517"/>
    </source>
</evidence>
<dbReference type="GO" id="GO:0051903">
    <property type="term" value="F:S-(hydroxymethyl)glutathione dehydrogenase [NAD(P)+] activity"/>
    <property type="evidence" value="ECO:0000318"/>
    <property type="project" value="GO_Central"/>
</dbReference>
<evidence type="ECO:0000259" key="12">
    <source>
        <dbReference type="Pfam" id="PF00107"/>
    </source>
</evidence>
<evidence type="ECO:0000256" key="6">
    <source>
        <dbReference type="ARBA" id="ARBA00022833"/>
    </source>
</evidence>
<evidence type="ECO:0000256" key="7">
    <source>
        <dbReference type="ARBA" id="ARBA00023002"/>
    </source>
</evidence>
<gene>
    <name evidence="15" type="primary">11416936</name>
    <name evidence="14" type="ordered locus">MTR_7g068330</name>
</gene>
<dbReference type="PANTHER" id="PTHR43880">
    <property type="entry name" value="ALCOHOL DEHYDROGENASE"/>
    <property type="match status" value="1"/>
</dbReference>
<keyword evidence="5 11" id="KW-0479">Metal-binding</keyword>
<organism evidence="14 16">
    <name type="scientific">Medicago truncatula</name>
    <name type="common">Barrel medic</name>
    <name type="synonym">Medicago tribuloides</name>
    <dbReference type="NCBI Taxonomy" id="3880"/>
    <lineage>
        <taxon>Eukaryota</taxon>
        <taxon>Viridiplantae</taxon>
        <taxon>Streptophyta</taxon>
        <taxon>Embryophyta</taxon>
        <taxon>Tracheophyta</taxon>
        <taxon>Spermatophyta</taxon>
        <taxon>Magnoliopsida</taxon>
        <taxon>eudicotyledons</taxon>
        <taxon>Gunneridae</taxon>
        <taxon>Pentapetalae</taxon>
        <taxon>rosids</taxon>
        <taxon>fabids</taxon>
        <taxon>Fabales</taxon>
        <taxon>Fabaceae</taxon>
        <taxon>Papilionoideae</taxon>
        <taxon>50 kb inversion clade</taxon>
        <taxon>NPAAA clade</taxon>
        <taxon>Hologalegina</taxon>
        <taxon>IRL clade</taxon>
        <taxon>Trifolieae</taxon>
        <taxon>Medicago</taxon>
    </lineage>
</organism>
<dbReference type="SUPFAM" id="SSF50129">
    <property type="entry name" value="GroES-like"/>
    <property type="match status" value="2"/>
</dbReference>
<dbReference type="InterPro" id="IPR002328">
    <property type="entry name" value="ADH_Zn_CS"/>
</dbReference>
<dbReference type="InterPro" id="IPR011032">
    <property type="entry name" value="GroES-like_sf"/>
</dbReference>
<dbReference type="Pfam" id="PF00107">
    <property type="entry name" value="ADH_zinc_N"/>
    <property type="match status" value="1"/>
</dbReference>
<reference evidence="14 16" key="1">
    <citation type="journal article" date="2011" name="Nature">
        <title>The Medicago genome provides insight into the evolution of rhizobial symbioses.</title>
        <authorList>
            <person name="Young N.D."/>
            <person name="Debelle F."/>
            <person name="Oldroyd G.E."/>
            <person name="Geurts R."/>
            <person name="Cannon S.B."/>
            <person name="Udvardi M.K."/>
            <person name="Benedito V.A."/>
            <person name="Mayer K.F."/>
            <person name="Gouzy J."/>
            <person name="Schoof H."/>
            <person name="Van de Peer Y."/>
            <person name="Proost S."/>
            <person name="Cook D.R."/>
            <person name="Meyers B.C."/>
            <person name="Spannagl M."/>
            <person name="Cheung F."/>
            <person name="De Mita S."/>
            <person name="Krishnakumar V."/>
            <person name="Gundlach H."/>
            <person name="Zhou S."/>
            <person name="Mudge J."/>
            <person name="Bharti A.K."/>
            <person name="Murray J.D."/>
            <person name="Naoumkina M.A."/>
            <person name="Rosen B."/>
            <person name="Silverstein K.A."/>
            <person name="Tang H."/>
            <person name="Rombauts S."/>
            <person name="Zhao P.X."/>
            <person name="Zhou P."/>
            <person name="Barbe V."/>
            <person name="Bardou P."/>
            <person name="Bechner M."/>
            <person name="Bellec A."/>
            <person name="Berger A."/>
            <person name="Berges H."/>
            <person name="Bidwell S."/>
            <person name="Bisseling T."/>
            <person name="Choisne N."/>
            <person name="Couloux A."/>
            <person name="Denny R."/>
            <person name="Deshpande S."/>
            <person name="Dai X."/>
            <person name="Doyle J.J."/>
            <person name="Dudez A.M."/>
            <person name="Farmer A.D."/>
            <person name="Fouteau S."/>
            <person name="Franken C."/>
            <person name="Gibelin C."/>
            <person name="Gish J."/>
            <person name="Goldstein S."/>
            <person name="Gonzalez A.J."/>
            <person name="Green P.J."/>
            <person name="Hallab A."/>
            <person name="Hartog M."/>
            <person name="Hua A."/>
            <person name="Humphray S.J."/>
            <person name="Jeong D.H."/>
            <person name="Jing Y."/>
            <person name="Jocker A."/>
            <person name="Kenton S.M."/>
            <person name="Kim D.J."/>
            <person name="Klee K."/>
            <person name="Lai H."/>
            <person name="Lang C."/>
            <person name="Lin S."/>
            <person name="Macmil S.L."/>
            <person name="Magdelenat G."/>
            <person name="Matthews L."/>
            <person name="McCorrison J."/>
            <person name="Monaghan E.L."/>
            <person name="Mun J.H."/>
            <person name="Najar F.Z."/>
            <person name="Nicholson C."/>
            <person name="Noirot C."/>
            <person name="O'Bleness M."/>
            <person name="Paule C.R."/>
            <person name="Poulain J."/>
            <person name="Prion F."/>
            <person name="Qin B."/>
            <person name="Qu C."/>
            <person name="Retzel E.F."/>
            <person name="Riddle C."/>
            <person name="Sallet E."/>
            <person name="Samain S."/>
            <person name="Samson N."/>
            <person name="Sanders I."/>
            <person name="Saurat O."/>
            <person name="Scarpelli C."/>
            <person name="Schiex T."/>
            <person name="Segurens B."/>
            <person name="Severin A.J."/>
            <person name="Sherrier D.J."/>
            <person name="Shi R."/>
            <person name="Sims S."/>
            <person name="Singer S.R."/>
            <person name="Sinharoy S."/>
            <person name="Sterck L."/>
            <person name="Viollet A."/>
            <person name="Wang B.B."/>
            <person name="Wang K."/>
            <person name="Wang M."/>
            <person name="Wang X."/>
            <person name="Warfsmann J."/>
            <person name="Weissenbach J."/>
            <person name="White D.D."/>
            <person name="White J.D."/>
            <person name="Wiley G.B."/>
            <person name="Wincker P."/>
            <person name="Xing Y."/>
            <person name="Yang L."/>
            <person name="Yao Z."/>
            <person name="Ying F."/>
            <person name="Zhai J."/>
            <person name="Zhou L."/>
            <person name="Zuber A."/>
            <person name="Denarie J."/>
            <person name="Dixon R.A."/>
            <person name="May G.D."/>
            <person name="Schwartz D.C."/>
            <person name="Rogers J."/>
            <person name="Quetier F."/>
            <person name="Town C.D."/>
            <person name="Roe B.A."/>
        </authorList>
    </citation>
    <scope>NUCLEOTIDE SEQUENCE [LARGE SCALE GENOMIC DNA]</scope>
    <source>
        <strain evidence="14">A17</strain>
        <strain evidence="15 16">cv. Jemalong A17</strain>
    </source>
</reference>
<dbReference type="EMBL" id="CM001223">
    <property type="protein sequence ID" value="AES79517.1"/>
    <property type="molecule type" value="Genomic_DNA"/>
</dbReference>
<keyword evidence="7" id="KW-0560">Oxidoreductase</keyword>
<dbReference type="FunFam" id="3.90.180.10:FF:000007">
    <property type="entry name" value="Alcohol dehydrogenase 6"/>
    <property type="match status" value="1"/>
</dbReference>
<dbReference type="KEGG" id="mtr:11416936"/>
<dbReference type="GO" id="GO:0008270">
    <property type="term" value="F:zinc ion binding"/>
    <property type="evidence" value="ECO:0000318"/>
    <property type="project" value="GO_Central"/>
</dbReference>
<evidence type="ECO:0000256" key="9">
    <source>
        <dbReference type="ARBA" id="ARBA00049164"/>
    </source>
</evidence>
<sequence length="385" mass="41683">MATSESESKGKIITCKAFVANAPGEPLVMQQILVQPPQKMEVRIKILYTSICHTDLSGWKGESEPQRAFPRIFGHEASGIVESVGEGVKDLNENDKVVIVFNGECGECNYCKCEKTNMCEKYGVNPMKRLMCDGTSRFSTIDGKLIYHFLNSSTFTEYTVVDSGCALKLNTEDILSLKKLTLLSCGVSTGIGAAWNNANVHAGSSVAIFGLGAIGLAVALGAQARGASKIIGVDVNPEKLTIAKAMGITDFINPRDEEKPVVEKIREMTGGGVHYSFECTGNVNVLRDSFLSCHEGWGLTILLGIHASPKLLPLHPMELFDGRKIEGSVFGGFKGKSQLPNLATECMKGAIKLDDFITHELPFDEINKAFDLLIAGKSLRCLLTL</sequence>
<dbReference type="EC" id="1.1.1.1" evidence="4"/>
<dbReference type="GO" id="GO:0004022">
    <property type="term" value="F:alcohol dehydrogenase (NAD+) activity"/>
    <property type="evidence" value="ECO:0000318"/>
    <property type="project" value="GO_Central"/>
</dbReference>
<comment type="similarity">
    <text evidence="2">Belongs to the zinc-containing alcohol dehydrogenase family. Class-III subfamily.</text>
</comment>
<dbReference type="GO" id="GO:0005829">
    <property type="term" value="C:cytosol"/>
    <property type="evidence" value="ECO:0000318"/>
    <property type="project" value="GO_Central"/>
</dbReference>
<comment type="catalytic activity">
    <reaction evidence="9">
        <text>a secondary alcohol + NAD(+) = a ketone + NADH + H(+)</text>
        <dbReference type="Rhea" id="RHEA:10740"/>
        <dbReference type="ChEBI" id="CHEBI:15378"/>
        <dbReference type="ChEBI" id="CHEBI:17087"/>
        <dbReference type="ChEBI" id="CHEBI:35681"/>
        <dbReference type="ChEBI" id="CHEBI:57540"/>
        <dbReference type="ChEBI" id="CHEBI:57945"/>
        <dbReference type="EC" id="1.1.1.1"/>
    </reaction>
</comment>
<dbReference type="Gene3D" id="3.40.50.720">
    <property type="entry name" value="NAD(P)-binding Rossmann-like Domain"/>
    <property type="match status" value="1"/>
</dbReference>
<protein>
    <recommendedName>
        <fullName evidence="4">alcohol dehydrogenase</fullName>
        <ecNumber evidence="4">1.1.1.1</ecNumber>
    </recommendedName>
</protein>
<dbReference type="PANTHER" id="PTHR43880:SF56">
    <property type="entry name" value="ALCOHOL DEHYDROGENASE-LIKE 4"/>
    <property type="match status" value="1"/>
</dbReference>
<accession>G7KS96</accession>
<dbReference type="FunFam" id="3.40.50.720:FF:000003">
    <property type="entry name" value="S-(hydroxymethyl)glutathione dehydrogenase"/>
    <property type="match status" value="1"/>
</dbReference>
<dbReference type="InterPro" id="IPR036291">
    <property type="entry name" value="NAD(P)-bd_dom_sf"/>
</dbReference>
<evidence type="ECO:0000313" key="16">
    <source>
        <dbReference type="Proteomes" id="UP000002051"/>
    </source>
</evidence>
<dbReference type="Gene3D" id="3.90.180.10">
    <property type="entry name" value="Medium-chain alcohol dehydrogenases, catalytic domain"/>
    <property type="match status" value="1"/>
</dbReference>
<dbReference type="STRING" id="3880.G7KS96"/>
<evidence type="ECO:0000259" key="13">
    <source>
        <dbReference type="Pfam" id="PF08240"/>
    </source>
</evidence>
<evidence type="ECO:0000256" key="5">
    <source>
        <dbReference type="ARBA" id="ARBA00022723"/>
    </source>
</evidence>
<dbReference type="EnsemblPlants" id="AES79517">
    <property type="protein sequence ID" value="AES79517"/>
    <property type="gene ID" value="MTR_7g068330"/>
</dbReference>
<feature type="domain" description="Alcohol dehydrogenase-like N-terminal" evidence="13">
    <location>
        <begin position="39"/>
        <end position="169"/>
    </location>
</feature>
<keyword evidence="16" id="KW-1185">Reference proteome</keyword>
<dbReference type="PaxDb" id="3880-AES79517"/>
<comment type="subunit">
    <text evidence="3">Homodimer.</text>
</comment>
<dbReference type="AlphaFoldDB" id="G7KS96"/>
<reference evidence="15" key="3">
    <citation type="submission" date="2015-04" db="UniProtKB">
        <authorList>
            <consortium name="EnsemblPlants"/>
        </authorList>
    </citation>
    <scope>IDENTIFICATION</scope>
    <source>
        <strain evidence="15">cv. Jemalong A17</strain>
    </source>
</reference>
<dbReference type="PROSITE" id="PS00059">
    <property type="entry name" value="ADH_ZINC"/>
    <property type="match status" value="1"/>
</dbReference>
<evidence type="ECO:0000313" key="14">
    <source>
        <dbReference type="EMBL" id="AES79517.1"/>
    </source>
</evidence>
<comment type="cofactor">
    <cofactor evidence="1 11">
        <name>Zn(2+)</name>
        <dbReference type="ChEBI" id="CHEBI:29105"/>
    </cofactor>
</comment>
<name>G7KS96_MEDTR</name>
<evidence type="ECO:0000256" key="10">
    <source>
        <dbReference type="ARBA" id="ARBA00049243"/>
    </source>
</evidence>
<dbReference type="SUPFAM" id="SSF51735">
    <property type="entry name" value="NAD(P)-binding Rossmann-fold domains"/>
    <property type="match status" value="1"/>
</dbReference>
<dbReference type="OrthoDB" id="417550at2759"/>
<dbReference type="Proteomes" id="UP000002051">
    <property type="component" value="Unassembled WGS sequence"/>
</dbReference>
<evidence type="ECO:0000256" key="2">
    <source>
        <dbReference type="ARBA" id="ARBA00010902"/>
    </source>
</evidence>
<evidence type="ECO:0000256" key="8">
    <source>
        <dbReference type="ARBA" id="ARBA00023027"/>
    </source>
</evidence>
<feature type="domain" description="Alcohol dehydrogenase-like C-terminal" evidence="12">
    <location>
        <begin position="213"/>
        <end position="341"/>
    </location>
</feature>
<keyword evidence="8" id="KW-0520">NAD</keyword>
<keyword evidence="6 11" id="KW-0862">Zinc</keyword>